<dbReference type="AlphaFoldDB" id="A0A9N8HW59"/>
<protein>
    <submittedName>
        <fullName evidence="1">Uncharacterized protein</fullName>
    </submittedName>
</protein>
<comment type="caution">
    <text evidence="1">The sequence shown here is derived from an EMBL/GenBank/DDBJ whole genome shotgun (WGS) entry which is preliminary data.</text>
</comment>
<name>A0A9N8HW59_9STRA</name>
<organism evidence="1 2">
    <name type="scientific">Seminavis robusta</name>
    <dbReference type="NCBI Taxonomy" id="568900"/>
    <lineage>
        <taxon>Eukaryota</taxon>
        <taxon>Sar</taxon>
        <taxon>Stramenopiles</taxon>
        <taxon>Ochrophyta</taxon>
        <taxon>Bacillariophyta</taxon>
        <taxon>Bacillariophyceae</taxon>
        <taxon>Bacillariophycidae</taxon>
        <taxon>Naviculales</taxon>
        <taxon>Naviculaceae</taxon>
        <taxon>Seminavis</taxon>
    </lineage>
</organism>
<keyword evidence="2" id="KW-1185">Reference proteome</keyword>
<evidence type="ECO:0000313" key="1">
    <source>
        <dbReference type="EMBL" id="CAB9524908.1"/>
    </source>
</evidence>
<proteinExistence type="predicted"/>
<gene>
    <name evidence="1" type="ORF">SEMRO_1603_G285270.1</name>
</gene>
<dbReference type="EMBL" id="CAICTM010001601">
    <property type="protein sequence ID" value="CAB9524908.1"/>
    <property type="molecule type" value="Genomic_DNA"/>
</dbReference>
<reference evidence="1" key="1">
    <citation type="submission" date="2020-06" db="EMBL/GenBank/DDBJ databases">
        <authorList>
            <consortium name="Plant Systems Biology data submission"/>
        </authorList>
    </citation>
    <scope>NUCLEOTIDE SEQUENCE</scope>
    <source>
        <strain evidence="1">D6</strain>
    </source>
</reference>
<evidence type="ECO:0000313" key="2">
    <source>
        <dbReference type="Proteomes" id="UP001153069"/>
    </source>
</evidence>
<sequence>METTVPLSATGHLATLEHSIFCNGVLSFLDRTSIRTLMYMSDFCDHYELPMYFCRLHGSRKGVLHSFAKEEEENQTLETKVAREINEDPLWKDLSHSRRILCMDCVMQFHRYYRCNFCHKLDEASKFETTCPDCNQKPVLHVAFAKDKSGTK</sequence>
<dbReference type="Proteomes" id="UP001153069">
    <property type="component" value="Unassembled WGS sequence"/>
</dbReference>
<accession>A0A9N8HW59</accession>